<feature type="transmembrane region" description="Helical" evidence="1">
    <location>
        <begin position="140"/>
        <end position="162"/>
    </location>
</feature>
<evidence type="ECO:0000313" key="4">
    <source>
        <dbReference type="Proteomes" id="UP000190166"/>
    </source>
</evidence>
<dbReference type="AlphaFoldDB" id="A0A1T5PAR7"/>
<sequence length="797" mass="90041">MMFSNNYPPSLHNKAQLMKTIFQIAKNELRNLFYSPIAWFLLIVFLVMCAYFYTGTTYSWAKLAHLAYSNDPNWVYRATDSVTSSIFLDNDGILINVLQSIYLFVPLLTMGIISREINSGTIKLLYSSPVKLSRIILGKYLALMIYNLLLVLILSIFIISGFFDIKSLDYGPLLSTLLGFYLLLCTFTAIGFYMSSLTAYPIVSAIASFTVFFALMNIGRLWQQYDFVRDFTWFLSIAGRTEKMVTGLITTKDVIYYIIIIYLFVSFTLLKLQGERESKPWFVKAGRYVAVVLSGLLIGYISSRSRFTGYWDTTAGKTNTLLPHSQKIIKSFDDGPLEVTLYTNLLGAGAQAGLPEWRNVYLERCWENYLRFNWNIHFKYEYYYDADSTGVGGTIFKEFPGKSLEQIAVEVAKVLKVDVSNFKPPAEMRRLIDLKPEGYRLVMQLKYKGRAVFLRTYGNGDWPRSPNMDATLERLLGTKMPKIAFISGELERSIYKNGEREFFQQTISKDNSGALVNIGFDVDTVNLATQDIAPDVTTVVLADPKMDLGAPVLNKLKSYIDKGGNMLIMGEPGKQHILNPLLQKTGFQYVNGKLAQPGYNNAPDMVMPYMTATGLSMAKENPALPMNRLWTNGVYDDSLKLEMPSAMGIVNSGDSGFAAKPLFATVPGAVWSKAGKFVTDSVAPVFSPQEGDIQINSFPTCIQLTRQINNREQRMIVCGDADFLSDQKSYSSWVSRTFYCWLNDGRMPIYSNYPYASDNMLSLSPARATVQRIAYLWVLPGILLFLSTVLLIRRKRK</sequence>
<feature type="transmembrane region" description="Helical" evidence="1">
    <location>
        <begin position="32"/>
        <end position="53"/>
    </location>
</feature>
<feature type="transmembrane region" description="Helical" evidence="1">
    <location>
        <begin position="285"/>
        <end position="303"/>
    </location>
</feature>
<feature type="transmembrane region" description="Helical" evidence="1">
    <location>
        <begin position="774"/>
        <end position="792"/>
    </location>
</feature>
<feature type="transmembrane region" description="Helical" evidence="1">
    <location>
        <begin position="254"/>
        <end position="273"/>
    </location>
</feature>
<keyword evidence="1" id="KW-1133">Transmembrane helix</keyword>
<feature type="transmembrane region" description="Helical" evidence="1">
    <location>
        <begin position="174"/>
        <end position="193"/>
    </location>
</feature>
<evidence type="ECO:0000259" key="2">
    <source>
        <dbReference type="Pfam" id="PF09822"/>
    </source>
</evidence>
<gene>
    <name evidence="3" type="ORF">SAMN05660461_5644</name>
</gene>
<keyword evidence="4" id="KW-1185">Reference proteome</keyword>
<organism evidence="3 4">
    <name type="scientific">Chitinophaga ginsengisegetis</name>
    <dbReference type="NCBI Taxonomy" id="393003"/>
    <lineage>
        <taxon>Bacteria</taxon>
        <taxon>Pseudomonadati</taxon>
        <taxon>Bacteroidota</taxon>
        <taxon>Chitinophagia</taxon>
        <taxon>Chitinophagales</taxon>
        <taxon>Chitinophagaceae</taxon>
        <taxon>Chitinophaga</taxon>
    </lineage>
</organism>
<evidence type="ECO:0000313" key="3">
    <source>
        <dbReference type="EMBL" id="SKD09752.1"/>
    </source>
</evidence>
<keyword evidence="1" id="KW-0472">Membrane</keyword>
<dbReference type="GO" id="GO:0005886">
    <property type="term" value="C:plasma membrane"/>
    <property type="evidence" value="ECO:0007669"/>
    <property type="project" value="UniProtKB-SubCell"/>
</dbReference>
<protein>
    <submittedName>
        <fullName evidence="3">ABC-2 type transport system permease protein</fullName>
    </submittedName>
</protein>
<keyword evidence="1" id="KW-0812">Transmembrane</keyword>
<reference evidence="3 4" key="1">
    <citation type="submission" date="2017-02" db="EMBL/GenBank/DDBJ databases">
        <authorList>
            <person name="Peterson S.W."/>
        </authorList>
    </citation>
    <scope>NUCLEOTIDE SEQUENCE [LARGE SCALE GENOMIC DNA]</scope>
    <source>
        <strain evidence="3 4">DSM 18108</strain>
    </source>
</reference>
<dbReference type="PANTHER" id="PTHR43471">
    <property type="entry name" value="ABC TRANSPORTER PERMEASE"/>
    <property type="match status" value="1"/>
</dbReference>
<feature type="transmembrane region" description="Helical" evidence="1">
    <location>
        <begin position="200"/>
        <end position="222"/>
    </location>
</feature>
<feature type="transmembrane region" description="Helical" evidence="1">
    <location>
        <begin position="93"/>
        <end position="113"/>
    </location>
</feature>
<proteinExistence type="predicted"/>
<dbReference type="GO" id="GO:0140359">
    <property type="term" value="F:ABC-type transporter activity"/>
    <property type="evidence" value="ECO:0007669"/>
    <property type="project" value="InterPro"/>
</dbReference>
<dbReference type="Pfam" id="PF09822">
    <property type="entry name" value="ABC_transp_aux"/>
    <property type="match status" value="1"/>
</dbReference>
<name>A0A1T5PAR7_9BACT</name>
<accession>A0A1T5PAR7</accession>
<feature type="domain" description="ABC-type uncharacterised transport system" evidence="2">
    <location>
        <begin position="481"/>
        <end position="735"/>
    </location>
</feature>
<dbReference type="Proteomes" id="UP000190166">
    <property type="component" value="Unassembled WGS sequence"/>
</dbReference>
<dbReference type="Pfam" id="PF12679">
    <property type="entry name" value="ABC2_membrane_2"/>
    <property type="match status" value="1"/>
</dbReference>
<evidence type="ECO:0000256" key="1">
    <source>
        <dbReference type="SAM" id="Phobius"/>
    </source>
</evidence>
<dbReference type="STRING" id="393003.SAMN05660461_5644"/>
<dbReference type="InterPro" id="IPR019196">
    <property type="entry name" value="ABC_transp_unknown"/>
</dbReference>
<dbReference type="EMBL" id="FUZZ01000005">
    <property type="protein sequence ID" value="SKD09752.1"/>
    <property type="molecule type" value="Genomic_DNA"/>
</dbReference>